<dbReference type="AlphaFoldDB" id="A0A9P4H5U2"/>
<proteinExistence type="inferred from homology"/>
<evidence type="ECO:0000313" key="6">
    <source>
        <dbReference type="Proteomes" id="UP000799777"/>
    </source>
</evidence>
<reference evidence="5" key="1">
    <citation type="journal article" date="2020" name="Stud. Mycol.">
        <title>101 Dothideomycetes genomes: a test case for predicting lifestyles and emergence of pathogens.</title>
        <authorList>
            <person name="Haridas S."/>
            <person name="Albert R."/>
            <person name="Binder M."/>
            <person name="Bloem J."/>
            <person name="Labutti K."/>
            <person name="Salamov A."/>
            <person name="Andreopoulos B."/>
            <person name="Baker S."/>
            <person name="Barry K."/>
            <person name="Bills G."/>
            <person name="Bluhm B."/>
            <person name="Cannon C."/>
            <person name="Castanera R."/>
            <person name="Culley D."/>
            <person name="Daum C."/>
            <person name="Ezra D."/>
            <person name="Gonzalez J."/>
            <person name="Henrissat B."/>
            <person name="Kuo A."/>
            <person name="Liang C."/>
            <person name="Lipzen A."/>
            <person name="Lutzoni F."/>
            <person name="Magnuson J."/>
            <person name="Mondo S."/>
            <person name="Nolan M."/>
            <person name="Ohm R."/>
            <person name="Pangilinan J."/>
            <person name="Park H.-J."/>
            <person name="Ramirez L."/>
            <person name="Alfaro M."/>
            <person name="Sun H."/>
            <person name="Tritt A."/>
            <person name="Yoshinaga Y."/>
            <person name="Zwiers L.-H."/>
            <person name="Turgeon B."/>
            <person name="Goodwin S."/>
            <person name="Spatafora J."/>
            <person name="Crous P."/>
            <person name="Grigoriev I."/>
        </authorList>
    </citation>
    <scope>NUCLEOTIDE SEQUENCE</scope>
    <source>
        <strain evidence="5">CBS 110217</strain>
    </source>
</reference>
<comment type="caution">
    <text evidence="5">The sequence shown here is derived from an EMBL/GenBank/DDBJ whole genome shotgun (WGS) entry which is preliminary data.</text>
</comment>
<evidence type="ECO:0000256" key="4">
    <source>
        <dbReference type="SAM" id="Phobius"/>
    </source>
</evidence>
<comment type="similarity">
    <text evidence="1">Belongs to the glycosyltransferase 15 family.</text>
</comment>
<evidence type="ECO:0000256" key="1">
    <source>
        <dbReference type="ARBA" id="ARBA00007677"/>
    </source>
</evidence>
<dbReference type="GO" id="GO:0005794">
    <property type="term" value="C:Golgi apparatus"/>
    <property type="evidence" value="ECO:0007669"/>
    <property type="project" value="TreeGrafter"/>
</dbReference>
<dbReference type="GO" id="GO:0016020">
    <property type="term" value="C:membrane"/>
    <property type="evidence" value="ECO:0007669"/>
    <property type="project" value="InterPro"/>
</dbReference>
<keyword evidence="4" id="KW-0812">Transmembrane</keyword>
<dbReference type="GO" id="GO:0006487">
    <property type="term" value="P:protein N-linked glycosylation"/>
    <property type="evidence" value="ECO:0007669"/>
    <property type="project" value="TreeGrafter"/>
</dbReference>
<sequence>MGFLRPARQYNSSSRLFRTAILYRKWIGVLLLLLTVEVIFHIRSFVTVRPSVRLDAPFPSSCDFPSLSTTARANATLFMLARNSDVEGAVDSVKNVQGQFNDQFGYGWVFLNDEQWSTDFVTRTFETIPKNMWGYPGWIDQARAKSSMRTMERQRIMYAGTESYHHMCRFQSGFFFRHPALTPYKYYWRVEPSIQLTCRIPYDPFVAMAQHKKRYGYTIALWEKGQTAPSLFRKLSEYKKRLRMPTTSLWIVMKAPSYVPWPFRSAMKWLRNRDEKGDLWNMCHSWSNFEIADMDFFRSEGYTDLFNFLDKDGGFYYERWGDAPVHSLAAAMLLKPEEVHHFSDFGYAHGGLQYCAVASTEEAKRKGLLVPVHEEDMSGDIGCQCKCDPGIRIVEPVWRWGFCLGRLRNL</sequence>
<dbReference type="InterPro" id="IPR029044">
    <property type="entry name" value="Nucleotide-diphossugar_trans"/>
</dbReference>
<organism evidence="5 6">
    <name type="scientific">Setomelanomma holmii</name>
    <dbReference type="NCBI Taxonomy" id="210430"/>
    <lineage>
        <taxon>Eukaryota</taxon>
        <taxon>Fungi</taxon>
        <taxon>Dikarya</taxon>
        <taxon>Ascomycota</taxon>
        <taxon>Pezizomycotina</taxon>
        <taxon>Dothideomycetes</taxon>
        <taxon>Pleosporomycetidae</taxon>
        <taxon>Pleosporales</taxon>
        <taxon>Pleosporineae</taxon>
        <taxon>Phaeosphaeriaceae</taxon>
        <taxon>Setomelanomma</taxon>
    </lineage>
</organism>
<dbReference type="Pfam" id="PF01793">
    <property type="entry name" value="Glyco_transf_15"/>
    <property type="match status" value="1"/>
</dbReference>
<keyword evidence="6" id="KW-1185">Reference proteome</keyword>
<dbReference type="SUPFAM" id="SSF53448">
    <property type="entry name" value="Nucleotide-diphospho-sugar transferases"/>
    <property type="match status" value="1"/>
</dbReference>
<dbReference type="OrthoDB" id="439943at2759"/>
<dbReference type="PANTHER" id="PTHR31121:SF2">
    <property type="entry name" value="MANNOSYLTRANSFERASE KTR5-RELATED"/>
    <property type="match status" value="1"/>
</dbReference>
<keyword evidence="3 5" id="KW-0808">Transferase</keyword>
<accession>A0A9P4H5U2</accession>
<name>A0A9P4H5U2_9PLEO</name>
<dbReference type="Proteomes" id="UP000799777">
    <property type="component" value="Unassembled WGS sequence"/>
</dbReference>
<keyword evidence="4" id="KW-1133">Transmembrane helix</keyword>
<dbReference type="EMBL" id="ML978225">
    <property type="protein sequence ID" value="KAF2027517.1"/>
    <property type="molecule type" value="Genomic_DNA"/>
</dbReference>
<dbReference type="Gene3D" id="3.90.550.10">
    <property type="entry name" value="Spore Coat Polysaccharide Biosynthesis Protein SpsA, Chain A"/>
    <property type="match status" value="1"/>
</dbReference>
<feature type="transmembrane region" description="Helical" evidence="4">
    <location>
        <begin position="21"/>
        <end position="42"/>
    </location>
</feature>
<keyword evidence="2" id="KW-0328">Glycosyltransferase</keyword>
<keyword evidence="4" id="KW-0472">Membrane</keyword>
<gene>
    <name evidence="5" type="ORF">EK21DRAFT_102477</name>
</gene>
<dbReference type="GO" id="GO:0000032">
    <property type="term" value="P:cell wall mannoprotein biosynthetic process"/>
    <property type="evidence" value="ECO:0007669"/>
    <property type="project" value="TreeGrafter"/>
</dbReference>
<evidence type="ECO:0000256" key="3">
    <source>
        <dbReference type="ARBA" id="ARBA00022679"/>
    </source>
</evidence>
<evidence type="ECO:0000256" key="2">
    <source>
        <dbReference type="ARBA" id="ARBA00022676"/>
    </source>
</evidence>
<dbReference type="GO" id="GO:0000026">
    <property type="term" value="F:alpha-1,2-mannosyltransferase activity"/>
    <property type="evidence" value="ECO:0007669"/>
    <property type="project" value="TreeGrafter"/>
</dbReference>
<evidence type="ECO:0000313" key="5">
    <source>
        <dbReference type="EMBL" id="KAF2027517.1"/>
    </source>
</evidence>
<dbReference type="PANTHER" id="PTHR31121">
    <property type="entry name" value="ALPHA-1,2 MANNOSYLTRANSFERASE KTR1"/>
    <property type="match status" value="1"/>
</dbReference>
<protein>
    <submittedName>
        <fullName evidence="5">Glycosyl transferase</fullName>
    </submittedName>
</protein>
<dbReference type="InterPro" id="IPR002685">
    <property type="entry name" value="Glyco_trans_15"/>
</dbReference>